<dbReference type="SUPFAM" id="SSF160240">
    <property type="entry name" value="Cation efflux protein cytoplasmic domain-like"/>
    <property type="match status" value="1"/>
</dbReference>
<evidence type="ECO:0000256" key="2">
    <source>
        <dbReference type="ARBA" id="ARBA00022448"/>
    </source>
</evidence>
<evidence type="ECO:0000256" key="1">
    <source>
        <dbReference type="ARBA" id="ARBA00004141"/>
    </source>
</evidence>
<dbReference type="Gene3D" id="3.30.70.1350">
    <property type="entry name" value="Cation efflux protein, cytoplasmic domain"/>
    <property type="match status" value="1"/>
</dbReference>
<dbReference type="eggNOG" id="KOG1485">
    <property type="taxonomic scope" value="Eukaryota"/>
</dbReference>
<dbReference type="InterPro" id="IPR002524">
    <property type="entry name" value="Cation_efflux"/>
</dbReference>
<dbReference type="GO" id="GO:0008324">
    <property type="term" value="F:monoatomic cation transmembrane transporter activity"/>
    <property type="evidence" value="ECO:0007669"/>
    <property type="project" value="InterPro"/>
</dbReference>
<sequence>MQSVMRGHDQDDSKGERQPLLETADKEVTFRGAAEEHGVDIEMPLPSLYSSIHYHSAPSLQNDVIIATDALYANATSSHGYRRVCSNNLSGINSASIHHLMYDTTSRAAYRSQSDLSFAQTIPTNEHTPCLLTQATASQRRLLETAYSMDESHPTHQQCTARKLARERKAKALHVRRVQSEASNGSEIVDDAAASPDETGLLLWGQNCDNPSSSPLLEDGWRIDIEAISRKLVDTETKEFGLLSRNVRSFYNTQNELIQELLDAEEKFGTKRNRNMSKAIETMETRNGMATMLSNVVNVILTLAKLVLSYMTGSMSIVSSLVDSVVDLFTGLALWLASHHVSNHNPYKYPIGREQLEPIAVVVSAVVMVSASLQVIWESGKRLIGDDISIDLSLTAWIIMGLTISSKGVLYMYCRNIATPTGQALAQDHFNDVVSNTGAMLFAVLAERLWLPLDPIGAILIAIYIMYSWMKTGYEEIQGLSGIAAEPDTIKVLTYIAFNHHADIIAVETVSAYHFGTKMIAEVDIVLCPFTPLPIAHDIAETLQMKYESWGNIERAFVHIDFEIVHERSMEHQRHL</sequence>
<feature type="region of interest" description="Disordered" evidence="6">
    <location>
        <begin position="1"/>
        <end position="26"/>
    </location>
</feature>
<keyword evidence="5" id="KW-0472">Membrane</keyword>
<dbReference type="EMBL" id="KQ241672">
    <property type="protein sequence ID" value="KNC86011.1"/>
    <property type="molecule type" value="Genomic_DNA"/>
</dbReference>
<dbReference type="Pfam" id="PF01545">
    <property type="entry name" value="Cation_efflux"/>
    <property type="match status" value="1"/>
</dbReference>
<dbReference type="OrthoDB" id="78296at2759"/>
<evidence type="ECO:0000256" key="5">
    <source>
        <dbReference type="ARBA" id="ARBA00023136"/>
    </source>
</evidence>
<dbReference type="NCBIfam" id="TIGR01297">
    <property type="entry name" value="CDF"/>
    <property type="match status" value="1"/>
</dbReference>
<feature type="domain" description="Cation efflux protein transmembrane" evidence="7">
    <location>
        <begin position="293"/>
        <end position="480"/>
    </location>
</feature>
<evidence type="ECO:0000313" key="8">
    <source>
        <dbReference type="EMBL" id="KNC86011.1"/>
    </source>
</evidence>
<dbReference type="InterPro" id="IPR027469">
    <property type="entry name" value="Cation_efflux_TMD_sf"/>
</dbReference>
<dbReference type="PANTHER" id="PTHR43840">
    <property type="entry name" value="MITOCHONDRIAL METAL TRANSPORTER 1-RELATED"/>
    <property type="match status" value="1"/>
</dbReference>
<protein>
    <recommendedName>
        <fullName evidence="7">Cation efflux protein transmembrane domain-containing protein</fullName>
    </recommendedName>
</protein>
<dbReference type="AlphaFoldDB" id="A0A0L0GAT6"/>
<reference evidence="8 9" key="1">
    <citation type="submission" date="2011-02" db="EMBL/GenBank/DDBJ databases">
        <title>The Genome Sequence of Sphaeroforma arctica JP610.</title>
        <authorList>
            <consortium name="The Broad Institute Genome Sequencing Platform"/>
            <person name="Russ C."/>
            <person name="Cuomo C."/>
            <person name="Young S.K."/>
            <person name="Zeng Q."/>
            <person name="Gargeya S."/>
            <person name="Alvarado L."/>
            <person name="Berlin A."/>
            <person name="Chapman S.B."/>
            <person name="Chen Z."/>
            <person name="Freedman E."/>
            <person name="Gellesch M."/>
            <person name="Goldberg J."/>
            <person name="Griggs A."/>
            <person name="Gujja S."/>
            <person name="Heilman E."/>
            <person name="Heiman D."/>
            <person name="Howarth C."/>
            <person name="Mehta T."/>
            <person name="Neiman D."/>
            <person name="Pearson M."/>
            <person name="Roberts A."/>
            <person name="Saif S."/>
            <person name="Shea T."/>
            <person name="Shenoy N."/>
            <person name="Sisk P."/>
            <person name="Stolte C."/>
            <person name="Sykes S."/>
            <person name="White J."/>
            <person name="Yandava C."/>
            <person name="Burger G."/>
            <person name="Gray M.W."/>
            <person name="Holland P.W.H."/>
            <person name="King N."/>
            <person name="Lang F.B.F."/>
            <person name="Roger A.J."/>
            <person name="Ruiz-Trillo I."/>
            <person name="Haas B."/>
            <person name="Nusbaum C."/>
            <person name="Birren B."/>
        </authorList>
    </citation>
    <scope>NUCLEOTIDE SEQUENCE [LARGE SCALE GENOMIC DNA]</scope>
    <source>
        <strain evidence="8 9">JP610</strain>
    </source>
</reference>
<dbReference type="Gene3D" id="1.20.1510.10">
    <property type="entry name" value="Cation efflux protein transmembrane domain"/>
    <property type="match status" value="1"/>
</dbReference>
<dbReference type="InterPro" id="IPR058533">
    <property type="entry name" value="Cation_efflux_TM"/>
</dbReference>
<keyword evidence="2" id="KW-0813">Transport</keyword>
<keyword evidence="4" id="KW-1133">Transmembrane helix</keyword>
<dbReference type="Proteomes" id="UP000054560">
    <property type="component" value="Unassembled WGS sequence"/>
</dbReference>
<dbReference type="GeneID" id="25902316"/>
<dbReference type="InterPro" id="IPR036837">
    <property type="entry name" value="Cation_efflux_CTD_sf"/>
</dbReference>
<dbReference type="SUPFAM" id="SSF161111">
    <property type="entry name" value="Cation efflux protein transmembrane domain-like"/>
    <property type="match status" value="1"/>
</dbReference>
<keyword evidence="3" id="KW-0812">Transmembrane</keyword>
<organism evidence="8 9">
    <name type="scientific">Sphaeroforma arctica JP610</name>
    <dbReference type="NCBI Taxonomy" id="667725"/>
    <lineage>
        <taxon>Eukaryota</taxon>
        <taxon>Ichthyosporea</taxon>
        <taxon>Ichthyophonida</taxon>
        <taxon>Sphaeroforma</taxon>
    </lineage>
</organism>
<comment type="subcellular location">
    <subcellularLocation>
        <location evidence="1">Membrane</location>
        <topology evidence="1">Multi-pass membrane protein</topology>
    </subcellularLocation>
</comment>
<evidence type="ECO:0000256" key="6">
    <source>
        <dbReference type="SAM" id="MobiDB-lite"/>
    </source>
</evidence>
<evidence type="ECO:0000256" key="3">
    <source>
        <dbReference type="ARBA" id="ARBA00022692"/>
    </source>
</evidence>
<dbReference type="FunFam" id="1.20.1510.10:FF:000005">
    <property type="entry name" value="Putative Cation diffusion facilitator 1"/>
    <property type="match status" value="1"/>
</dbReference>
<evidence type="ECO:0000313" key="9">
    <source>
        <dbReference type="Proteomes" id="UP000054560"/>
    </source>
</evidence>
<dbReference type="RefSeq" id="XP_014159913.1">
    <property type="nucleotide sequence ID" value="XM_014304438.1"/>
</dbReference>
<dbReference type="InterPro" id="IPR050291">
    <property type="entry name" value="CDF_Transporter"/>
</dbReference>
<accession>A0A0L0GAT6</accession>
<gene>
    <name evidence="8" type="ORF">SARC_01812</name>
</gene>
<evidence type="ECO:0000256" key="4">
    <source>
        <dbReference type="ARBA" id="ARBA00022989"/>
    </source>
</evidence>
<dbReference type="GO" id="GO:0016020">
    <property type="term" value="C:membrane"/>
    <property type="evidence" value="ECO:0007669"/>
    <property type="project" value="UniProtKB-SubCell"/>
</dbReference>
<keyword evidence="9" id="KW-1185">Reference proteome</keyword>
<dbReference type="PANTHER" id="PTHR43840:SF13">
    <property type="entry name" value="CATION EFFLUX PROTEIN CYTOPLASMIC DOMAIN-CONTAINING PROTEIN"/>
    <property type="match status" value="1"/>
</dbReference>
<evidence type="ECO:0000259" key="7">
    <source>
        <dbReference type="Pfam" id="PF01545"/>
    </source>
</evidence>
<proteinExistence type="predicted"/>
<dbReference type="STRING" id="667725.A0A0L0GAT6"/>
<name>A0A0L0GAT6_9EUKA</name>